<accession>A0A4Z0WE28</accession>
<dbReference type="AlphaFoldDB" id="A0A4Z0WE28"/>
<name>A0A4Z0WE28_9GAMM</name>
<evidence type="ECO:0000313" key="2">
    <source>
        <dbReference type="Proteomes" id="UP000297475"/>
    </source>
</evidence>
<comment type="caution">
    <text evidence="1">The sequence shown here is derived from an EMBL/GenBank/DDBJ whole genome shotgun (WGS) entry which is preliminary data.</text>
</comment>
<dbReference type="Proteomes" id="UP000297475">
    <property type="component" value="Unassembled WGS sequence"/>
</dbReference>
<gene>
    <name evidence="1" type="ORF">E4656_02290</name>
</gene>
<dbReference type="OrthoDB" id="9795390at2"/>
<evidence type="ECO:0000313" key="1">
    <source>
        <dbReference type="EMBL" id="TGG95270.1"/>
    </source>
</evidence>
<dbReference type="Gene3D" id="1.10.510.10">
    <property type="entry name" value="Transferase(Phosphotransferase) domain 1"/>
    <property type="match status" value="1"/>
</dbReference>
<protein>
    <recommendedName>
        <fullName evidence="3">Heptose kinase</fullName>
    </recommendedName>
</protein>
<dbReference type="SUPFAM" id="SSF56112">
    <property type="entry name" value="Protein kinase-like (PK-like)"/>
    <property type="match status" value="1"/>
</dbReference>
<dbReference type="RefSeq" id="WP_135480804.1">
    <property type="nucleotide sequence ID" value="NZ_SRMF01000001.1"/>
</dbReference>
<sequence length="241" mass="27800">MKELQHIKESQLTLQYHDEAITPYSDLGQLLEELGKGMTVIKDGKGAFVANVRMQGKDCIFKIPRGRNRNAWERFSTLFRQPDVLRFLRWRLVLKDLGLTAPKPLVTGVVRQFGLATLTFIVYEKVPGKVGETETEIAAISDALARVHRAGYLRRDAHLRNFLIMPDEKVCIIDYRLSRPLLFPTAQKGVECEKLIKFAPSAANYIDRSYLNSVGFKAMEFRRFLKQKLKWLSKLFKPKRN</sequence>
<dbReference type="InterPro" id="IPR011009">
    <property type="entry name" value="Kinase-like_dom_sf"/>
</dbReference>
<proteinExistence type="predicted"/>
<evidence type="ECO:0008006" key="3">
    <source>
        <dbReference type="Google" id="ProtNLM"/>
    </source>
</evidence>
<reference evidence="1 2" key="1">
    <citation type="submission" date="2019-04" db="EMBL/GenBank/DDBJ databases">
        <title>Natronospirillum operosus gen. nov., sp. nov., a haloalkaliphilic satellite isolated from decaying biomass of laboratory culture of cyanobacterium Geitlerinema sp. and proposal of Natronospirillaceae fam. nov. and Saccharospirillaceae fam. nov.</title>
        <authorList>
            <person name="Kevbrin V."/>
            <person name="Boltyanskaya Y."/>
            <person name="Koziaeva V."/>
            <person name="Grouzdev D.S."/>
            <person name="Park M."/>
            <person name="Cho J."/>
        </authorList>
    </citation>
    <scope>NUCLEOTIDE SEQUENCE [LARGE SCALE GENOMIC DNA]</scope>
    <source>
        <strain evidence="1 2">G-116</strain>
    </source>
</reference>
<dbReference type="EMBL" id="SRMF01000001">
    <property type="protein sequence ID" value="TGG95270.1"/>
    <property type="molecule type" value="Genomic_DNA"/>
</dbReference>
<organism evidence="1 2">
    <name type="scientific">Natronospirillum operosum</name>
    <dbReference type="NCBI Taxonomy" id="2759953"/>
    <lineage>
        <taxon>Bacteria</taxon>
        <taxon>Pseudomonadati</taxon>
        <taxon>Pseudomonadota</taxon>
        <taxon>Gammaproteobacteria</taxon>
        <taxon>Oceanospirillales</taxon>
        <taxon>Natronospirillaceae</taxon>
        <taxon>Natronospirillum</taxon>
    </lineage>
</organism>
<keyword evidence="2" id="KW-1185">Reference proteome</keyword>